<feature type="region of interest" description="Disordered" evidence="1">
    <location>
        <begin position="39"/>
        <end position="62"/>
    </location>
</feature>
<evidence type="ECO:0000313" key="4">
    <source>
        <dbReference type="Proteomes" id="UP000275232"/>
    </source>
</evidence>
<dbReference type="Proteomes" id="UP000275232">
    <property type="component" value="Unassembled WGS sequence"/>
</dbReference>
<accession>A0A3N5CV75</accession>
<dbReference type="RefSeq" id="WP_123881477.1">
    <property type="nucleotide sequence ID" value="NZ_RPFZ01000001.1"/>
</dbReference>
<feature type="signal peptide" evidence="2">
    <location>
        <begin position="1"/>
        <end position="22"/>
    </location>
</feature>
<keyword evidence="4" id="KW-1185">Reference proteome</keyword>
<protein>
    <recommendedName>
        <fullName evidence="5">DUF2927 domain-containing protein</fullName>
    </recommendedName>
</protein>
<sequence length="300" mass="33029">MTPLRTCLALATSLAVAFPALAQDAGPPESDPEIVVEGQREVDGAEARDQAREVTERPGSYSEPLARFQREVCPGVWGLAPENAQAVIDRIYDNAERADIAIDANPGCAANMWVIVVDDPQAEFAKLQDERSYLVSELTKRQREQVEEDTGPALAWNIVSTRNREGMPIATGFDAVTNRMRNPAEGQQVFAMSRLSTGIRKDIELSIVMIRRSELARLDAYAIADYASMRALALTEPPEQGAAFDTVLALFDGTGTAPDRLTSFDRAYLRSVYRGSETRPSNQALGDIGYLMEEDLEERE</sequence>
<organism evidence="3 4">
    <name type="scientific">Aurantiacibacter spongiae</name>
    <dbReference type="NCBI Taxonomy" id="2488860"/>
    <lineage>
        <taxon>Bacteria</taxon>
        <taxon>Pseudomonadati</taxon>
        <taxon>Pseudomonadota</taxon>
        <taxon>Alphaproteobacteria</taxon>
        <taxon>Sphingomonadales</taxon>
        <taxon>Erythrobacteraceae</taxon>
        <taxon>Aurantiacibacter</taxon>
    </lineage>
</organism>
<comment type="caution">
    <text evidence="3">The sequence shown here is derived from an EMBL/GenBank/DDBJ whole genome shotgun (WGS) entry which is preliminary data.</text>
</comment>
<gene>
    <name evidence="3" type="ORF">EG799_11880</name>
</gene>
<reference evidence="3 4" key="1">
    <citation type="submission" date="2018-11" db="EMBL/GenBank/DDBJ databases">
        <title>Erythrobacter spongiae sp. nov., isolated from a marine sponge.</title>
        <authorList>
            <person name="Zhuang L."/>
            <person name="Luo L."/>
        </authorList>
    </citation>
    <scope>NUCLEOTIDE SEQUENCE [LARGE SCALE GENOMIC DNA]</scope>
    <source>
        <strain evidence="3 4">HN-E23</strain>
    </source>
</reference>
<keyword evidence="2" id="KW-0732">Signal</keyword>
<dbReference type="AlphaFoldDB" id="A0A3N5CV75"/>
<evidence type="ECO:0000313" key="3">
    <source>
        <dbReference type="EMBL" id="RPF72246.1"/>
    </source>
</evidence>
<feature type="compositionally biased region" description="Basic and acidic residues" evidence="1">
    <location>
        <begin position="39"/>
        <end position="56"/>
    </location>
</feature>
<dbReference type="OrthoDB" id="7218943at2"/>
<evidence type="ECO:0000256" key="2">
    <source>
        <dbReference type="SAM" id="SignalP"/>
    </source>
</evidence>
<proteinExistence type="predicted"/>
<name>A0A3N5CV75_9SPHN</name>
<dbReference type="EMBL" id="RPFZ01000001">
    <property type="protein sequence ID" value="RPF72246.1"/>
    <property type="molecule type" value="Genomic_DNA"/>
</dbReference>
<feature type="chain" id="PRO_5018326365" description="DUF2927 domain-containing protein" evidence="2">
    <location>
        <begin position="23"/>
        <end position="300"/>
    </location>
</feature>
<evidence type="ECO:0008006" key="5">
    <source>
        <dbReference type="Google" id="ProtNLM"/>
    </source>
</evidence>
<evidence type="ECO:0000256" key="1">
    <source>
        <dbReference type="SAM" id="MobiDB-lite"/>
    </source>
</evidence>